<evidence type="ECO:0000313" key="3">
    <source>
        <dbReference type="Proteomes" id="UP000007148"/>
    </source>
</evidence>
<feature type="compositionally biased region" description="Acidic residues" evidence="1">
    <location>
        <begin position="231"/>
        <end position="245"/>
    </location>
</feature>
<name>G4T7T7_SERID</name>
<feature type="compositionally biased region" description="Polar residues" evidence="1">
    <location>
        <begin position="112"/>
        <end position="140"/>
    </location>
</feature>
<dbReference type="InParanoid" id="G4T7T7"/>
<reference evidence="2 3" key="1">
    <citation type="journal article" date="2011" name="PLoS Pathog.">
        <title>Endophytic Life Strategies Decoded by Genome and Transcriptome Analyses of the Mutualistic Root Symbiont Piriformospora indica.</title>
        <authorList>
            <person name="Zuccaro A."/>
            <person name="Lahrmann U."/>
            <person name="Guldener U."/>
            <person name="Langen G."/>
            <person name="Pfiffi S."/>
            <person name="Biedenkopf D."/>
            <person name="Wong P."/>
            <person name="Samans B."/>
            <person name="Grimm C."/>
            <person name="Basiewicz M."/>
            <person name="Murat C."/>
            <person name="Martin F."/>
            <person name="Kogel K.H."/>
        </authorList>
    </citation>
    <scope>NUCLEOTIDE SEQUENCE [LARGE SCALE GENOMIC DNA]</scope>
    <source>
        <strain evidence="2 3">DSM 11827</strain>
    </source>
</reference>
<dbReference type="Gene3D" id="1.20.58.1710">
    <property type="match status" value="1"/>
</dbReference>
<feature type="region of interest" description="Disordered" evidence="1">
    <location>
        <begin position="112"/>
        <end position="144"/>
    </location>
</feature>
<dbReference type="eggNOG" id="ENOG502SNPY">
    <property type="taxonomic scope" value="Eukaryota"/>
</dbReference>
<accession>G4T7T7</accession>
<sequence length="327" mass="36765">MIRNPAAQTTQGPITNFDPSNLPVAHLISLRARLSQIIESLNVLTYTIDGEGRPGMSSWPEILSKYNNLLAQSHNLINTLSGEHFPQPPRRPGEPERERINPFETIALHPLSVTTNPSVPNPTAGTLSAAQTTTGSSGNFDDTHHGMLENLLRTDPHPAVIKRWDDTVRRFAERRKGGGSQIEPQDVIKEMLEMKEGHDARIERALRVIADLRERWEWKMRVSFDERVGDGEDLFSDDDSGDEVEEVTKTDPPRMGMGTQEMKTATQSSDETMRTQTQSMHTQTQSMATQTQSMVTQTQDESMFSNDEDDDDDDDDDDEDMENVLES</sequence>
<keyword evidence="3" id="KW-1185">Reference proteome</keyword>
<dbReference type="HOGENOM" id="CLU_776511_0_0_1"/>
<dbReference type="Proteomes" id="UP000007148">
    <property type="component" value="Unassembled WGS sequence"/>
</dbReference>
<dbReference type="EMBL" id="CAFZ01000013">
    <property type="protein sequence ID" value="CCA67375.1"/>
    <property type="molecule type" value="Genomic_DNA"/>
</dbReference>
<feature type="region of interest" description="Disordered" evidence="1">
    <location>
        <begin position="229"/>
        <end position="327"/>
    </location>
</feature>
<dbReference type="OMA" id="EHMETKG"/>
<comment type="caution">
    <text evidence="2">The sequence shown here is derived from an EMBL/GenBank/DDBJ whole genome shotgun (WGS) entry which is preliminary data.</text>
</comment>
<proteinExistence type="predicted"/>
<feature type="compositionally biased region" description="Polar residues" evidence="1">
    <location>
        <begin position="261"/>
        <end position="270"/>
    </location>
</feature>
<dbReference type="AlphaFoldDB" id="G4T7T7"/>
<feature type="compositionally biased region" description="Low complexity" evidence="1">
    <location>
        <begin position="274"/>
        <end position="299"/>
    </location>
</feature>
<dbReference type="OrthoDB" id="5568181at2759"/>
<feature type="compositionally biased region" description="Acidic residues" evidence="1">
    <location>
        <begin position="306"/>
        <end position="327"/>
    </location>
</feature>
<organism evidence="2 3">
    <name type="scientific">Serendipita indica (strain DSM 11827)</name>
    <name type="common">Root endophyte fungus</name>
    <name type="synonym">Piriformospora indica</name>
    <dbReference type="NCBI Taxonomy" id="1109443"/>
    <lineage>
        <taxon>Eukaryota</taxon>
        <taxon>Fungi</taxon>
        <taxon>Dikarya</taxon>
        <taxon>Basidiomycota</taxon>
        <taxon>Agaricomycotina</taxon>
        <taxon>Agaricomycetes</taxon>
        <taxon>Sebacinales</taxon>
        <taxon>Serendipitaceae</taxon>
        <taxon>Serendipita</taxon>
    </lineage>
</organism>
<evidence type="ECO:0000256" key="1">
    <source>
        <dbReference type="SAM" id="MobiDB-lite"/>
    </source>
</evidence>
<evidence type="ECO:0000313" key="2">
    <source>
        <dbReference type="EMBL" id="CCA67375.1"/>
    </source>
</evidence>
<protein>
    <recommendedName>
        <fullName evidence="4">Mediator of RNA polymerase II transcription subunit 8</fullName>
    </recommendedName>
</protein>
<evidence type="ECO:0008006" key="4">
    <source>
        <dbReference type="Google" id="ProtNLM"/>
    </source>
</evidence>
<gene>
    <name evidence="2" type="ORF">PIIN_01206</name>
</gene>